<dbReference type="AlphaFoldDB" id="S4PYZ8"/>
<evidence type="ECO:0000313" key="2">
    <source>
        <dbReference type="EMBL" id="JAA90147.1"/>
    </source>
</evidence>
<sequence length="72" mass="8234">MRRPSLSSSQRRDPSSLTDTHLIRAHCRRLRACLRYQPASVTYRCRACPSESPVAMVSPAHRRRLSGARLSR</sequence>
<dbReference type="EMBL" id="GAIX01002413">
    <property type="protein sequence ID" value="JAA90147.1"/>
    <property type="molecule type" value="Transcribed_RNA"/>
</dbReference>
<feature type="region of interest" description="Disordered" evidence="1">
    <location>
        <begin position="1"/>
        <end position="20"/>
    </location>
</feature>
<organism evidence="2">
    <name type="scientific">Pararge aegeria</name>
    <name type="common">speckled wood butterfly</name>
    <dbReference type="NCBI Taxonomy" id="116150"/>
    <lineage>
        <taxon>Eukaryota</taxon>
        <taxon>Metazoa</taxon>
        <taxon>Ecdysozoa</taxon>
        <taxon>Arthropoda</taxon>
        <taxon>Hexapoda</taxon>
        <taxon>Insecta</taxon>
        <taxon>Pterygota</taxon>
        <taxon>Neoptera</taxon>
        <taxon>Endopterygota</taxon>
        <taxon>Lepidoptera</taxon>
        <taxon>Glossata</taxon>
        <taxon>Ditrysia</taxon>
        <taxon>Papilionoidea</taxon>
        <taxon>Nymphalidae</taxon>
        <taxon>Satyrinae</taxon>
        <taxon>Satyrini</taxon>
        <taxon>Parargina</taxon>
        <taxon>Pararge</taxon>
    </lineage>
</organism>
<evidence type="ECO:0000256" key="1">
    <source>
        <dbReference type="SAM" id="MobiDB-lite"/>
    </source>
</evidence>
<reference evidence="2" key="1">
    <citation type="journal article" date="2013" name="BMC Genomics">
        <title>Unscrambling butterfly oogenesis.</title>
        <authorList>
            <person name="Carter J.M."/>
            <person name="Baker S.C."/>
            <person name="Pink R."/>
            <person name="Carter D.R."/>
            <person name="Collins A."/>
            <person name="Tomlin J."/>
            <person name="Gibbs M."/>
            <person name="Breuker C.J."/>
        </authorList>
    </citation>
    <scope>NUCLEOTIDE SEQUENCE</scope>
    <source>
        <tissue evidence="2">Ovary</tissue>
    </source>
</reference>
<reference evidence="2" key="2">
    <citation type="submission" date="2013-05" db="EMBL/GenBank/DDBJ databases">
        <authorList>
            <person name="Carter J.-M."/>
            <person name="Baker S.C."/>
            <person name="Pink R."/>
            <person name="Carter D.R.F."/>
            <person name="Collins A."/>
            <person name="Tomlin J."/>
            <person name="Gibbs M."/>
            <person name="Breuker C.J."/>
        </authorList>
    </citation>
    <scope>NUCLEOTIDE SEQUENCE</scope>
    <source>
        <tissue evidence="2">Ovary</tissue>
    </source>
</reference>
<protein>
    <submittedName>
        <fullName evidence="2">Uncharacterized protein</fullName>
    </submittedName>
</protein>
<name>S4PYZ8_9NEOP</name>
<accession>S4PYZ8</accession>
<proteinExistence type="predicted"/>